<organism evidence="11 12">
    <name type="scientific">Aegilops tauschii subsp. strangulata</name>
    <name type="common">Goatgrass</name>
    <dbReference type="NCBI Taxonomy" id="200361"/>
    <lineage>
        <taxon>Eukaryota</taxon>
        <taxon>Viridiplantae</taxon>
        <taxon>Streptophyta</taxon>
        <taxon>Embryophyta</taxon>
        <taxon>Tracheophyta</taxon>
        <taxon>Spermatophyta</taxon>
        <taxon>Magnoliopsida</taxon>
        <taxon>Liliopsida</taxon>
        <taxon>Poales</taxon>
        <taxon>Poaceae</taxon>
        <taxon>BOP clade</taxon>
        <taxon>Pooideae</taxon>
        <taxon>Triticodae</taxon>
        <taxon>Triticeae</taxon>
        <taxon>Triticinae</taxon>
        <taxon>Aegilops</taxon>
    </lineage>
</organism>
<reference evidence="11" key="3">
    <citation type="journal article" date="2017" name="Nature">
        <title>Genome sequence of the progenitor of the wheat D genome Aegilops tauschii.</title>
        <authorList>
            <person name="Luo M.C."/>
            <person name="Gu Y.Q."/>
            <person name="Puiu D."/>
            <person name="Wang H."/>
            <person name="Twardziok S.O."/>
            <person name="Deal K.R."/>
            <person name="Huo N."/>
            <person name="Zhu T."/>
            <person name="Wang L."/>
            <person name="Wang Y."/>
            <person name="McGuire P.E."/>
            <person name="Liu S."/>
            <person name="Long H."/>
            <person name="Ramasamy R.K."/>
            <person name="Rodriguez J.C."/>
            <person name="Van S.L."/>
            <person name="Yuan L."/>
            <person name="Wang Z."/>
            <person name="Xia Z."/>
            <person name="Xiao L."/>
            <person name="Anderson O.D."/>
            <person name="Ouyang S."/>
            <person name="Liang Y."/>
            <person name="Zimin A.V."/>
            <person name="Pertea G."/>
            <person name="Qi P."/>
            <person name="Bennetzen J.L."/>
            <person name="Dai X."/>
            <person name="Dawson M.W."/>
            <person name="Muller H.G."/>
            <person name="Kugler K."/>
            <person name="Rivarola-Duarte L."/>
            <person name="Spannagl M."/>
            <person name="Mayer K.F.X."/>
            <person name="Lu F.H."/>
            <person name="Bevan M.W."/>
            <person name="Leroy P."/>
            <person name="Li P."/>
            <person name="You F.M."/>
            <person name="Sun Q."/>
            <person name="Liu Z."/>
            <person name="Lyons E."/>
            <person name="Wicker T."/>
            <person name="Salzberg S.L."/>
            <person name="Devos K.M."/>
            <person name="Dvorak J."/>
        </authorList>
    </citation>
    <scope>NUCLEOTIDE SEQUENCE [LARGE SCALE GENOMIC DNA]</scope>
    <source>
        <strain evidence="11">cv. AL8/78</strain>
    </source>
</reference>
<dbReference type="EnsemblPlants" id="AET2Gv21215900.5">
    <property type="protein sequence ID" value="AET2Gv21215900.5"/>
    <property type="gene ID" value="AET2Gv21215900"/>
</dbReference>
<keyword evidence="9" id="KW-0496">Mitochondrion</keyword>
<evidence type="ECO:0000256" key="6">
    <source>
        <dbReference type="ARBA" id="ARBA00022723"/>
    </source>
</evidence>
<feature type="domain" description="Anamorsin C-terminal" evidence="10">
    <location>
        <begin position="17"/>
        <end position="45"/>
    </location>
</feature>
<evidence type="ECO:0000256" key="2">
    <source>
        <dbReference type="ARBA" id="ARBA00004496"/>
    </source>
</evidence>
<evidence type="ECO:0000256" key="3">
    <source>
        <dbReference type="ARBA" id="ARBA00008169"/>
    </source>
</evidence>
<dbReference type="InterPro" id="IPR007785">
    <property type="entry name" value="Anamorsin"/>
</dbReference>
<protein>
    <recommendedName>
        <fullName evidence="10">Anamorsin C-terminal domain-containing protein</fullName>
    </recommendedName>
</protein>
<dbReference type="GO" id="GO:0016226">
    <property type="term" value="P:iron-sulfur cluster assembly"/>
    <property type="evidence" value="ECO:0007669"/>
    <property type="project" value="InterPro"/>
</dbReference>
<dbReference type="Proteomes" id="UP000015105">
    <property type="component" value="Chromosome 2D"/>
</dbReference>
<accession>A0A453DEZ3</accession>
<evidence type="ECO:0000256" key="5">
    <source>
        <dbReference type="ARBA" id="ARBA00022490"/>
    </source>
</evidence>
<dbReference type="GO" id="GO:0005737">
    <property type="term" value="C:cytoplasm"/>
    <property type="evidence" value="ECO:0007669"/>
    <property type="project" value="UniProtKB-SubCell"/>
</dbReference>
<keyword evidence="12" id="KW-1185">Reference proteome</keyword>
<dbReference type="AlphaFoldDB" id="A0A453DEZ3"/>
<keyword evidence="7" id="KW-0408">Iron</keyword>
<dbReference type="GO" id="GO:0051539">
    <property type="term" value="F:4 iron, 4 sulfur cluster binding"/>
    <property type="evidence" value="ECO:0007669"/>
    <property type="project" value="UniProtKB-KW"/>
</dbReference>
<proteinExistence type="inferred from homology"/>
<dbReference type="Pfam" id="PF05093">
    <property type="entry name" value="CIAPIN1"/>
    <property type="match status" value="1"/>
</dbReference>
<sequence>MWSSEYLTLFSVNLQFQCGLGDAFRCSTCPYRGLAPFKLGEKVTLSDNFLSADI</sequence>
<comment type="subcellular location">
    <subcellularLocation>
        <location evidence="2">Cytoplasm</location>
    </subcellularLocation>
</comment>
<reference evidence="12" key="1">
    <citation type="journal article" date="2014" name="Science">
        <title>Ancient hybridizations among the ancestral genomes of bread wheat.</title>
        <authorList>
            <consortium name="International Wheat Genome Sequencing Consortium,"/>
            <person name="Marcussen T."/>
            <person name="Sandve S.R."/>
            <person name="Heier L."/>
            <person name="Spannagl M."/>
            <person name="Pfeifer M."/>
            <person name="Jakobsen K.S."/>
            <person name="Wulff B.B."/>
            <person name="Steuernagel B."/>
            <person name="Mayer K.F."/>
            <person name="Olsen O.A."/>
        </authorList>
    </citation>
    <scope>NUCLEOTIDE SEQUENCE [LARGE SCALE GENOMIC DNA]</scope>
    <source>
        <strain evidence="12">cv. AL8/78</strain>
    </source>
</reference>
<keyword evidence="6" id="KW-0479">Metal-binding</keyword>
<evidence type="ECO:0000256" key="7">
    <source>
        <dbReference type="ARBA" id="ARBA00023004"/>
    </source>
</evidence>
<dbReference type="PANTHER" id="PTHR13273:SF14">
    <property type="entry name" value="ANAMORSIN"/>
    <property type="match status" value="1"/>
</dbReference>
<evidence type="ECO:0000313" key="11">
    <source>
        <dbReference type="EnsemblPlants" id="AET2Gv21215900.5"/>
    </source>
</evidence>
<name>A0A453DEZ3_AEGTS</name>
<dbReference type="PANTHER" id="PTHR13273">
    <property type="entry name" value="ANAMORSIN"/>
    <property type="match status" value="1"/>
</dbReference>
<dbReference type="GO" id="GO:0046872">
    <property type="term" value="F:metal ion binding"/>
    <property type="evidence" value="ECO:0007669"/>
    <property type="project" value="UniProtKB-KW"/>
</dbReference>
<dbReference type="InterPro" id="IPR046408">
    <property type="entry name" value="CIAPIN1"/>
</dbReference>
<comment type="cofactor">
    <cofactor evidence="1">
        <name>[4Fe-4S] cluster</name>
        <dbReference type="ChEBI" id="CHEBI:49883"/>
    </cofactor>
</comment>
<keyword evidence="4" id="KW-0004">4Fe-4S</keyword>
<comment type="similarity">
    <text evidence="3">Belongs to the anamorsin family.</text>
</comment>
<evidence type="ECO:0000256" key="8">
    <source>
        <dbReference type="ARBA" id="ARBA00023014"/>
    </source>
</evidence>
<reference evidence="11" key="4">
    <citation type="submission" date="2019-03" db="UniProtKB">
        <authorList>
            <consortium name="EnsemblPlants"/>
        </authorList>
    </citation>
    <scope>IDENTIFICATION</scope>
</reference>
<evidence type="ECO:0000256" key="9">
    <source>
        <dbReference type="ARBA" id="ARBA00023128"/>
    </source>
</evidence>
<reference evidence="11" key="5">
    <citation type="journal article" date="2021" name="G3 (Bethesda)">
        <title>Aegilops tauschii genome assembly Aet v5.0 features greater sequence contiguity and improved annotation.</title>
        <authorList>
            <person name="Wang L."/>
            <person name="Zhu T."/>
            <person name="Rodriguez J.C."/>
            <person name="Deal K.R."/>
            <person name="Dubcovsky J."/>
            <person name="McGuire P.E."/>
            <person name="Lux T."/>
            <person name="Spannagl M."/>
            <person name="Mayer K.F.X."/>
            <person name="Baldrich P."/>
            <person name="Meyers B.C."/>
            <person name="Huo N."/>
            <person name="Gu Y.Q."/>
            <person name="Zhou H."/>
            <person name="Devos K.M."/>
            <person name="Bennetzen J.L."/>
            <person name="Unver T."/>
            <person name="Budak H."/>
            <person name="Gulick P.J."/>
            <person name="Galiba G."/>
            <person name="Kalapos B."/>
            <person name="Nelson D.R."/>
            <person name="Li P."/>
            <person name="You F.M."/>
            <person name="Luo M.C."/>
            <person name="Dvorak J."/>
        </authorList>
    </citation>
    <scope>NUCLEOTIDE SEQUENCE [LARGE SCALE GENOMIC DNA]</scope>
    <source>
        <strain evidence="11">cv. AL8/78</strain>
    </source>
</reference>
<evidence type="ECO:0000256" key="1">
    <source>
        <dbReference type="ARBA" id="ARBA00001966"/>
    </source>
</evidence>
<evidence type="ECO:0000256" key="4">
    <source>
        <dbReference type="ARBA" id="ARBA00022485"/>
    </source>
</evidence>
<keyword evidence="8" id="KW-0411">Iron-sulfur</keyword>
<keyword evidence="5" id="KW-0963">Cytoplasm</keyword>
<evidence type="ECO:0000313" key="12">
    <source>
        <dbReference type="Proteomes" id="UP000015105"/>
    </source>
</evidence>
<dbReference type="Gramene" id="AET2Gv21215900.5">
    <property type="protein sequence ID" value="AET2Gv21215900.5"/>
    <property type="gene ID" value="AET2Gv21215900"/>
</dbReference>
<reference evidence="12" key="2">
    <citation type="journal article" date="2017" name="Nat. Plants">
        <title>The Aegilops tauschii genome reveals multiple impacts of transposons.</title>
        <authorList>
            <person name="Zhao G."/>
            <person name="Zou C."/>
            <person name="Li K."/>
            <person name="Wang K."/>
            <person name="Li T."/>
            <person name="Gao L."/>
            <person name="Zhang X."/>
            <person name="Wang H."/>
            <person name="Yang Z."/>
            <person name="Liu X."/>
            <person name="Jiang W."/>
            <person name="Mao L."/>
            <person name="Kong X."/>
            <person name="Jiao Y."/>
            <person name="Jia J."/>
        </authorList>
    </citation>
    <scope>NUCLEOTIDE SEQUENCE [LARGE SCALE GENOMIC DNA]</scope>
    <source>
        <strain evidence="12">cv. AL8/78</strain>
    </source>
</reference>
<evidence type="ECO:0000259" key="10">
    <source>
        <dbReference type="Pfam" id="PF05093"/>
    </source>
</evidence>